<feature type="chain" id="PRO_5043588371" evidence="2">
    <location>
        <begin position="20"/>
        <end position="817"/>
    </location>
</feature>
<dbReference type="Proteomes" id="UP001209168">
    <property type="component" value="Unassembled WGS sequence"/>
</dbReference>
<sequence>MKKLFIFSMILAATMSFFASCKDDDGYNDADADRLPMPMFRSTQNTASSSTPYYCDIASRVDPNISLYLQQHGYKASTHVNDMRLFWYGVDGADAYELKAKVMGTSWDKEENPNLLDTILTADQLSFLHEDLQYSTGYLYAIRALVDRNDLNNPHNSKWFGMGDGSHQVDQSRDDDRNQTGSLTTGMRYEVPSVFWTENVTKTSMDVCFQPQTEGDYEKDYKEFFKAGAEVKDGEWVFDEIRVVPSADNAQLPEHIIKPTAEQRAAGRVHIEGLESNAAYIVSGQNNHIKRYYDRQYNSTMLRMPGDSGEPILIKANTAEEAKRDTLLQNMGLQKGKIFGCEDLVATRIDTILTNYMSDSKIAEGQIFYLEGGKTYYCSSTVEMTKGFTIATNPADIAAGKGRATILQGIGYNSEAKTAANAVNWGLCRNARTGAENGVTLAIQPIIMEDINFHPMAWFNYFDQKGEGGNPQCTITQNYFMNMYSQGLSFSLAELRFERCTFSGHVRGFIRFQGPNRQIIEKLTVNDCVFYDEGGYDTNGRGYSWFAGPGNNRKSNFYKNLTFTNNTIINSPRHALITEAKNLAWPDGTTWNINVSNNTFVNFSPRSNNKSHGLMFEIQYAPGGSKITCKKNLFVFAGNKNDGGRDYFQKGMIINTKDITYDFADNYSTVVPAYDKYKASTDPKTSLLDGMFMQNAFSNSKTGAGYNKGALNIGGEGETKIKFGDNHNGNEADAVGYQLEAGELFKSPWTIGTVNAKEKFQKDAYRYSDISGFYYNASDKVKKHPIYTKEIGDPRWRTGKSWDGGKNHTVKSGDLTY</sequence>
<keyword evidence="2" id="KW-0732">Signal</keyword>
<evidence type="ECO:0000256" key="1">
    <source>
        <dbReference type="SAM" id="MobiDB-lite"/>
    </source>
</evidence>
<evidence type="ECO:0000256" key="2">
    <source>
        <dbReference type="SAM" id="SignalP"/>
    </source>
</evidence>
<reference evidence="3" key="1">
    <citation type="submission" date="2022-11" db="EMBL/GenBank/DDBJ databases">
        <title>Genomic repertoires linked with pathogenic potency of arthritogenic Prevotella copri isolated from the gut of rheumatoid arthritis patients.</title>
        <authorList>
            <person name="Nii T."/>
            <person name="Maeda Y."/>
            <person name="Motooka D."/>
            <person name="Naito M."/>
            <person name="Matsumoto Y."/>
            <person name="Ogawa T."/>
            <person name="Oguro-Igashira E."/>
            <person name="Kishikawa T."/>
            <person name="Yamashita M."/>
            <person name="Koizumi S."/>
            <person name="Kurakawa T."/>
            <person name="Okumura R."/>
            <person name="Kayama H."/>
            <person name="Murakami M."/>
            <person name="Sakaguchi T."/>
            <person name="Das B."/>
            <person name="Nakamura S."/>
            <person name="Okada Y."/>
            <person name="Kumanogoh A."/>
            <person name="Takeda K."/>
        </authorList>
    </citation>
    <scope>NUCLEOTIDE SEQUENCE</scope>
    <source>
        <strain evidence="3">H012_8</strain>
    </source>
</reference>
<comment type="caution">
    <text evidence="3">The sequence shown here is derived from an EMBL/GenBank/DDBJ whole genome shotgun (WGS) entry which is preliminary data.</text>
</comment>
<dbReference type="InterPro" id="IPR011050">
    <property type="entry name" value="Pectin_lyase_fold/virulence"/>
</dbReference>
<dbReference type="SUPFAM" id="SSF51126">
    <property type="entry name" value="Pectin lyase-like"/>
    <property type="match status" value="1"/>
</dbReference>
<gene>
    <name evidence="3" type="ORF">ONT23_13795</name>
</gene>
<proteinExistence type="predicted"/>
<dbReference type="RefSeq" id="WP_264902128.1">
    <property type="nucleotide sequence ID" value="NZ_JAPDVH010000001.1"/>
</dbReference>
<dbReference type="PROSITE" id="PS51257">
    <property type="entry name" value="PROKAR_LIPOPROTEIN"/>
    <property type="match status" value="1"/>
</dbReference>
<evidence type="ECO:0000313" key="3">
    <source>
        <dbReference type="EMBL" id="MCW4156575.1"/>
    </source>
</evidence>
<name>A0AAW5UQS5_9BACT</name>
<feature type="region of interest" description="Disordered" evidence="1">
    <location>
        <begin position="158"/>
        <end position="184"/>
    </location>
</feature>
<feature type="signal peptide" evidence="2">
    <location>
        <begin position="1"/>
        <end position="19"/>
    </location>
</feature>
<dbReference type="AlphaFoldDB" id="A0AAW5UQS5"/>
<accession>A0AAW5UQS5</accession>
<evidence type="ECO:0000313" key="4">
    <source>
        <dbReference type="Proteomes" id="UP001209168"/>
    </source>
</evidence>
<dbReference type="EMBL" id="JAPDVH010000001">
    <property type="protein sequence ID" value="MCW4156575.1"/>
    <property type="molecule type" value="Genomic_DNA"/>
</dbReference>
<organism evidence="3 4">
    <name type="scientific">Segatella copri</name>
    <dbReference type="NCBI Taxonomy" id="165179"/>
    <lineage>
        <taxon>Bacteria</taxon>
        <taxon>Pseudomonadati</taxon>
        <taxon>Bacteroidota</taxon>
        <taxon>Bacteroidia</taxon>
        <taxon>Bacteroidales</taxon>
        <taxon>Prevotellaceae</taxon>
        <taxon>Segatella</taxon>
    </lineage>
</organism>
<protein>
    <submittedName>
        <fullName evidence="3">Uncharacterized protein</fullName>
    </submittedName>
</protein>